<evidence type="ECO:0000313" key="2">
    <source>
        <dbReference type="EMBL" id="QKS72776.1"/>
    </source>
</evidence>
<sequence length="151" mass="17009">MKKSYESLLQTAETVDGVLQESNEMVLTKPYQPGKWSTREIVGHMLYWDKYILEELVPQMTEGAQMRDFPNHDTFNAAAIGALSGRSAAYILRTFVGTRRELASALAAVDQDATFKIGKSTRAFTAEKIARIFVKHDEHHLKQIHAAIERG</sequence>
<organism evidence="2 3">
    <name type="scientific">Paenalkalicoccus suaedae</name>
    <dbReference type="NCBI Taxonomy" id="2592382"/>
    <lineage>
        <taxon>Bacteria</taxon>
        <taxon>Bacillati</taxon>
        <taxon>Bacillota</taxon>
        <taxon>Bacilli</taxon>
        <taxon>Bacillales</taxon>
        <taxon>Bacillaceae</taxon>
        <taxon>Paenalkalicoccus</taxon>
    </lineage>
</organism>
<dbReference type="SUPFAM" id="SSF109854">
    <property type="entry name" value="DinB/YfiT-like putative metalloenzymes"/>
    <property type="match status" value="1"/>
</dbReference>
<dbReference type="Gene3D" id="1.20.120.450">
    <property type="entry name" value="dinb family like domain"/>
    <property type="match status" value="1"/>
</dbReference>
<evidence type="ECO:0000313" key="3">
    <source>
        <dbReference type="Proteomes" id="UP000318138"/>
    </source>
</evidence>
<dbReference type="EMBL" id="CP041372">
    <property type="protein sequence ID" value="QKS72776.1"/>
    <property type="molecule type" value="Genomic_DNA"/>
</dbReference>
<evidence type="ECO:0000259" key="1">
    <source>
        <dbReference type="Pfam" id="PF12867"/>
    </source>
</evidence>
<dbReference type="InterPro" id="IPR034660">
    <property type="entry name" value="DinB/YfiT-like"/>
</dbReference>
<feature type="domain" description="DinB-like" evidence="1">
    <location>
        <begin position="10"/>
        <end position="144"/>
    </location>
</feature>
<name>A0A859FJA8_9BACI</name>
<reference evidence="3" key="1">
    <citation type="submission" date="2019-07" db="EMBL/GenBank/DDBJ databases">
        <title>Bacillus alkalisoli sp. nov. isolated from saline soil.</title>
        <authorList>
            <person name="Sun J.-Q."/>
            <person name="Xu L."/>
        </authorList>
    </citation>
    <scope>NUCLEOTIDE SEQUENCE [LARGE SCALE GENOMIC DNA]</scope>
    <source>
        <strain evidence="3">M4U3P1</strain>
    </source>
</reference>
<accession>A0A859FJA8</accession>
<keyword evidence="3" id="KW-1185">Reference proteome</keyword>
<dbReference type="RefSeq" id="WP_176010743.1">
    <property type="nucleotide sequence ID" value="NZ_CP041372.2"/>
</dbReference>
<dbReference type="AlphaFoldDB" id="A0A859FJA8"/>
<protein>
    <submittedName>
        <fullName evidence="2">DinB family protein</fullName>
    </submittedName>
</protein>
<dbReference type="Pfam" id="PF12867">
    <property type="entry name" value="DinB_2"/>
    <property type="match status" value="1"/>
</dbReference>
<dbReference type="InterPro" id="IPR024775">
    <property type="entry name" value="DinB-like"/>
</dbReference>
<dbReference type="KEGG" id="psua:FLK61_39895"/>
<proteinExistence type="predicted"/>
<gene>
    <name evidence="2" type="ORF">FLK61_39895</name>
</gene>
<dbReference type="Proteomes" id="UP000318138">
    <property type="component" value="Chromosome"/>
</dbReference>